<dbReference type="CDD" id="cd04301">
    <property type="entry name" value="NAT_SF"/>
    <property type="match status" value="1"/>
</dbReference>
<dbReference type="InterPro" id="IPR000182">
    <property type="entry name" value="GNAT_dom"/>
</dbReference>
<gene>
    <name evidence="2" type="ORF">GCM10023336_38540</name>
</gene>
<dbReference type="Gene3D" id="3.40.630.30">
    <property type="match status" value="1"/>
</dbReference>
<dbReference type="RefSeq" id="WP_345669449.1">
    <property type="nucleotide sequence ID" value="NZ_BAABKC010000053.1"/>
</dbReference>
<dbReference type="PROSITE" id="PS51186">
    <property type="entry name" value="GNAT"/>
    <property type="match status" value="1"/>
</dbReference>
<name>A0ABP9KM00_9ACTN</name>
<dbReference type="SUPFAM" id="SSF55729">
    <property type="entry name" value="Acyl-CoA N-acyltransferases (Nat)"/>
    <property type="match status" value="1"/>
</dbReference>
<dbReference type="Pfam" id="PF00583">
    <property type="entry name" value="Acetyltransf_1"/>
    <property type="match status" value="1"/>
</dbReference>
<evidence type="ECO:0000313" key="2">
    <source>
        <dbReference type="EMBL" id="GAA5061229.1"/>
    </source>
</evidence>
<proteinExistence type="predicted"/>
<dbReference type="Proteomes" id="UP001500124">
    <property type="component" value="Unassembled WGS sequence"/>
</dbReference>
<evidence type="ECO:0000259" key="1">
    <source>
        <dbReference type="PROSITE" id="PS51186"/>
    </source>
</evidence>
<dbReference type="InterPro" id="IPR016181">
    <property type="entry name" value="Acyl_CoA_acyltransferase"/>
</dbReference>
<reference evidence="3" key="1">
    <citation type="journal article" date="2019" name="Int. J. Syst. Evol. Microbiol.">
        <title>The Global Catalogue of Microorganisms (GCM) 10K type strain sequencing project: providing services to taxonomists for standard genome sequencing and annotation.</title>
        <authorList>
            <consortium name="The Broad Institute Genomics Platform"/>
            <consortium name="The Broad Institute Genome Sequencing Center for Infectious Disease"/>
            <person name="Wu L."/>
            <person name="Ma J."/>
        </authorList>
    </citation>
    <scope>NUCLEOTIDE SEQUENCE [LARGE SCALE GENOMIC DNA]</scope>
    <source>
        <strain evidence="3">JCM 18410</strain>
    </source>
</reference>
<dbReference type="EMBL" id="BAABKC010000053">
    <property type="protein sequence ID" value="GAA5061229.1"/>
    <property type="molecule type" value="Genomic_DNA"/>
</dbReference>
<sequence>MTVDAAELVRRPIAPEDAADQINAPTLDLARGTVGVLDGDRMVGYSSAAHKKHVEDVHRVTVIGGVHPRYRRRGLGAELLAAGIASAKALHALHHPGLPLAVDAQNNALNEGAHACYRAAGMTPVRWYAHLRHPLGASVADAPLPDGLVVEGYSADNDADFLALGNETVLDRWGGVPMPPEQWRAFLGWSAFRPDLSFLLRDADSGAAVGMLLTCSWDADTAATGVRDAHLRASEPVTPGGGAEWPEIAS</sequence>
<evidence type="ECO:0000313" key="3">
    <source>
        <dbReference type="Proteomes" id="UP001500124"/>
    </source>
</evidence>
<keyword evidence="3" id="KW-1185">Reference proteome</keyword>
<accession>A0ABP9KM00</accession>
<feature type="domain" description="N-acetyltransferase" evidence="1">
    <location>
        <begin position="1"/>
        <end position="145"/>
    </location>
</feature>
<protein>
    <recommendedName>
        <fullName evidence="1">N-acetyltransferase domain-containing protein</fullName>
    </recommendedName>
</protein>
<organism evidence="2 3">
    <name type="scientific">Streptomyces similanensis</name>
    <dbReference type="NCBI Taxonomy" id="1274988"/>
    <lineage>
        <taxon>Bacteria</taxon>
        <taxon>Bacillati</taxon>
        <taxon>Actinomycetota</taxon>
        <taxon>Actinomycetes</taxon>
        <taxon>Kitasatosporales</taxon>
        <taxon>Streptomycetaceae</taxon>
        <taxon>Streptomyces</taxon>
    </lineage>
</organism>
<comment type="caution">
    <text evidence="2">The sequence shown here is derived from an EMBL/GenBank/DDBJ whole genome shotgun (WGS) entry which is preliminary data.</text>
</comment>